<dbReference type="GO" id="GO:0032543">
    <property type="term" value="P:mitochondrial translation"/>
    <property type="evidence" value="ECO:0007669"/>
    <property type="project" value="TreeGrafter"/>
</dbReference>
<dbReference type="Proteomes" id="UP000070544">
    <property type="component" value="Unassembled WGS sequence"/>
</dbReference>
<dbReference type="OrthoDB" id="268576at2759"/>
<keyword evidence="8" id="KW-1185">Reference proteome</keyword>
<dbReference type="Gene3D" id="4.10.950.10">
    <property type="entry name" value="Ribosomal protein L2, domain 3"/>
    <property type="match status" value="1"/>
</dbReference>
<evidence type="ECO:0000256" key="2">
    <source>
        <dbReference type="ARBA" id="ARBA00022980"/>
    </source>
</evidence>
<dbReference type="GO" id="GO:0016740">
    <property type="term" value="F:transferase activity"/>
    <property type="evidence" value="ECO:0007669"/>
    <property type="project" value="InterPro"/>
</dbReference>
<dbReference type="SUPFAM" id="SSF50249">
    <property type="entry name" value="Nucleic acid-binding proteins"/>
    <property type="match status" value="1"/>
</dbReference>
<dbReference type="PANTHER" id="PTHR13691:SF5">
    <property type="entry name" value="LARGE RIBOSOMAL SUBUNIT PROTEIN UL2M"/>
    <property type="match status" value="1"/>
</dbReference>
<dbReference type="SMART" id="SM01382">
    <property type="entry name" value="Ribosomal_L2_C"/>
    <property type="match status" value="1"/>
</dbReference>
<dbReference type="NCBIfam" id="TIGR01171">
    <property type="entry name" value="rplB_bact"/>
    <property type="match status" value="1"/>
</dbReference>
<dbReference type="Pfam" id="PF03947">
    <property type="entry name" value="Ribosomal_L2_C"/>
    <property type="match status" value="1"/>
</dbReference>
<dbReference type="SMART" id="SM01383">
    <property type="entry name" value="Ribosomal_L2"/>
    <property type="match status" value="1"/>
</dbReference>
<evidence type="ECO:0000259" key="5">
    <source>
        <dbReference type="SMART" id="SM01382"/>
    </source>
</evidence>
<feature type="domain" description="Large ribosomal subunit protein uL2 RNA-binding" evidence="6">
    <location>
        <begin position="168"/>
        <end position="244"/>
    </location>
</feature>
<dbReference type="InterPro" id="IPR005880">
    <property type="entry name" value="Ribosomal_uL2_bac/org-type"/>
</dbReference>
<dbReference type="PROSITE" id="PS00467">
    <property type="entry name" value="RIBOSOMAL_L2"/>
    <property type="match status" value="1"/>
</dbReference>
<dbReference type="InterPro" id="IPR014722">
    <property type="entry name" value="Rib_uL2_dom2"/>
</dbReference>
<dbReference type="InterPro" id="IPR012340">
    <property type="entry name" value="NA-bd_OB-fold"/>
</dbReference>
<feature type="compositionally biased region" description="Polar residues" evidence="4">
    <location>
        <begin position="73"/>
        <end position="83"/>
    </location>
</feature>
<dbReference type="InterPro" id="IPR002171">
    <property type="entry name" value="Ribosomal_uL2"/>
</dbReference>
<dbReference type="SUPFAM" id="SSF50104">
    <property type="entry name" value="Translation proteins SH3-like domain"/>
    <property type="match status" value="1"/>
</dbReference>
<gene>
    <name evidence="7" type="ORF">M427DRAFT_96206</name>
</gene>
<feature type="domain" description="Large ribosomal subunit protein uL2 C-terminal" evidence="5">
    <location>
        <begin position="268"/>
        <end position="397"/>
    </location>
</feature>
<keyword evidence="3" id="KW-0687">Ribonucleoprotein</keyword>
<dbReference type="InterPro" id="IPR022669">
    <property type="entry name" value="Ribosomal_uL2_C"/>
</dbReference>
<sequence>MLACESLHPPSFSPFLRLASTSATAKRSNRSIQALPKGKQVSPSKGAGKQRGRIRALPTKKPLAPLPPSTTTQYSSLSFSGASTAPAPEPIPITRSNSNYAFYFDPITRLPVRREIPVETRFWRIEGGLKVYKPLTPGLRGRKEPALTDHWDGKPVQRLTVRKHRSGGRNKTGRVVVRGRGGGGPKAIRVVDWRRAVPGPHRVVRLEKDPNRSATLALLRNESTNELSYVLATEGIKQGDVLQSFVKGLDNHGWEFVPPPPLPKSHLLRPGNVFLLQDLPVGSVVNSLSLSPNGPAKLCRSAGSSAQLLQIQADGKFAMVRLASGETRLVPKDCSAVLGRVANAEHHRTIIGTAGANRRRGYRPKVRGVAMNPTDHPHGGTRNRKGNRQPVSEKGVLAKGGRTGRRNPLVITPRWKGKK</sequence>
<feature type="region of interest" description="Disordered" evidence="4">
    <location>
        <begin position="367"/>
        <end position="419"/>
    </location>
</feature>
<evidence type="ECO:0000313" key="8">
    <source>
        <dbReference type="Proteomes" id="UP000070544"/>
    </source>
</evidence>
<comment type="similarity">
    <text evidence="1">Belongs to the universal ribosomal protein uL2 family.</text>
</comment>
<name>A0A139AND5_GONPJ</name>
<dbReference type="InterPro" id="IPR014726">
    <property type="entry name" value="Ribosomal_uL2_dom3"/>
</dbReference>
<dbReference type="STRING" id="1344416.A0A139AND5"/>
<dbReference type="Gene3D" id="2.40.50.140">
    <property type="entry name" value="Nucleic acid-binding proteins"/>
    <property type="match status" value="1"/>
</dbReference>
<dbReference type="InterPro" id="IPR008991">
    <property type="entry name" value="Translation_prot_SH3-like_sf"/>
</dbReference>
<organism evidence="7 8">
    <name type="scientific">Gonapodya prolifera (strain JEL478)</name>
    <name type="common">Monoblepharis prolifera</name>
    <dbReference type="NCBI Taxonomy" id="1344416"/>
    <lineage>
        <taxon>Eukaryota</taxon>
        <taxon>Fungi</taxon>
        <taxon>Fungi incertae sedis</taxon>
        <taxon>Chytridiomycota</taxon>
        <taxon>Chytridiomycota incertae sedis</taxon>
        <taxon>Monoblepharidomycetes</taxon>
        <taxon>Monoblepharidales</taxon>
        <taxon>Gonapodyaceae</taxon>
        <taxon>Gonapodya</taxon>
    </lineage>
</organism>
<evidence type="ECO:0000256" key="1">
    <source>
        <dbReference type="ARBA" id="ARBA00005636"/>
    </source>
</evidence>
<evidence type="ECO:0000313" key="7">
    <source>
        <dbReference type="EMBL" id="KXS18246.1"/>
    </source>
</evidence>
<accession>A0A139AND5</accession>
<feature type="compositionally biased region" description="Basic residues" evidence="4">
    <location>
        <begin position="163"/>
        <end position="172"/>
    </location>
</feature>
<dbReference type="GO" id="GO:0003735">
    <property type="term" value="F:structural constituent of ribosome"/>
    <property type="evidence" value="ECO:0007669"/>
    <property type="project" value="InterPro"/>
</dbReference>
<evidence type="ECO:0000256" key="3">
    <source>
        <dbReference type="ARBA" id="ARBA00023274"/>
    </source>
</evidence>
<feature type="region of interest" description="Disordered" evidence="4">
    <location>
        <begin position="163"/>
        <end position="182"/>
    </location>
</feature>
<evidence type="ECO:0000259" key="6">
    <source>
        <dbReference type="SMART" id="SM01383"/>
    </source>
</evidence>
<feature type="region of interest" description="Disordered" evidence="4">
    <location>
        <begin position="27"/>
        <end position="91"/>
    </location>
</feature>
<dbReference type="EMBL" id="KQ965743">
    <property type="protein sequence ID" value="KXS18246.1"/>
    <property type="molecule type" value="Genomic_DNA"/>
</dbReference>
<dbReference type="GO" id="GO:0003723">
    <property type="term" value="F:RNA binding"/>
    <property type="evidence" value="ECO:0007669"/>
    <property type="project" value="InterPro"/>
</dbReference>
<evidence type="ECO:0000256" key="4">
    <source>
        <dbReference type="SAM" id="MobiDB-lite"/>
    </source>
</evidence>
<dbReference type="InterPro" id="IPR022666">
    <property type="entry name" value="Ribosomal_uL2_RNA-bd_dom"/>
</dbReference>
<reference evidence="7 8" key="1">
    <citation type="journal article" date="2015" name="Genome Biol. Evol.">
        <title>Phylogenomic analyses indicate that early fungi evolved digesting cell walls of algal ancestors of land plants.</title>
        <authorList>
            <person name="Chang Y."/>
            <person name="Wang S."/>
            <person name="Sekimoto S."/>
            <person name="Aerts A.L."/>
            <person name="Choi C."/>
            <person name="Clum A."/>
            <person name="LaButti K.M."/>
            <person name="Lindquist E.A."/>
            <person name="Yee Ngan C."/>
            <person name="Ohm R.A."/>
            <person name="Salamov A.A."/>
            <person name="Grigoriev I.V."/>
            <person name="Spatafora J.W."/>
            <person name="Berbee M.L."/>
        </authorList>
    </citation>
    <scope>NUCLEOTIDE SEQUENCE [LARGE SCALE GENOMIC DNA]</scope>
    <source>
        <strain evidence="7 8">JEL478</strain>
    </source>
</reference>
<dbReference type="Gene3D" id="2.30.30.30">
    <property type="match status" value="1"/>
</dbReference>
<proteinExistence type="inferred from homology"/>
<dbReference type="AlphaFoldDB" id="A0A139AND5"/>
<keyword evidence="2" id="KW-0689">Ribosomal protein</keyword>
<dbReference type="InterPro" id="IPR022671">
    <property type="entry name" value="Ribosomal_uL2_CS"/>
</dbReference>
<protein>
    <submittedName>
        <fullName evidence="7">Uncharacterized protein</fullName>
    </submittedName>
</protein>
<dbReference type="PANTHER" id="PTHR13691">
    <property type="entry name" value="RIBOSOMAL PROTEIN L2"/>
    <property type="match status" value="1"/>
</dbReference>
<dbReference type="Pfam" id="PF00181">
    <property type="entry name" value="Ribosomal_L2_N"/>
    <property type="match status" value="1"/>
</dbReference>
<dbReference type="GO" id="GO:0005762">
    <property type="term" value="C:mitochondrial large ribosomal subunit"/>
    <property type="evidence" value="ECO:0007669"/>
    <property type="project" value="TreeGrafter"/>
</dbReference>